<protein>
    <submittedName>
        <fullName evidence="2">Uncharacterized protein</fullName>
    </submittedName>
</protein>
<evidence type="ECO:0000313" key="5">
    <source>
        <dbReference type="Proteomes" id="UP000045706"/>
    </source>
</evidence>
<gene>
    <name evidence="3" type="ORF">BN1708_003888</name>
    <name evidence="2" type="ORF">BN1723_010504</name>
</gene>
<dbReference type="Proteomes" id="UP000045706">
    <property type="component" value="Unassembled WGS sequence"/>
</dbReference>
<evidence type="ECO:0000313" key="2">
    <source>
        <dbReference type="EMBL" id="CRK14850.1"/>
    </source>
</evidence>
<dbReference type="AlphaFoldDB" id="A0A0G4KZN5"/>
<dbReference type="EMBL" id="CVQH01017779">
    <property type="protein sequence ID" value="CRK24770.1"/>
    <property type="molecule type" value="Genomic_DNA"/>
</dbReference>
<feature type="region of interest" description="Disordered" evidence="1">
    <location>
        <begin position="55"/>
        <end position="84"/>
    </location>
</feature>
<keyword evidence="4" id="KW-1185">Reference proteome</keyword>
<organism evidence="2 5">
    <name type="scientific">Verticillium longisporum</name>
    <name type="common">Verticillium dahliae var. longisporum</name>
    <dbReference type="NCBI Taxonomy" id="100787"/>
    <lineage>
        <taxon>Eukaryota</taxon>
        <taxon>Fungi</taxon>
        <taxon>Dikarya</taxon>
        <taxon>Ascomycota</taxon>
        <taxon>Pezizomycotina</taxon>
        <taxon>Sordariomycetes</taxon>
        <taxon>Hypocreomycetidae</taxon>
        <taxon>Glomerellales</taxon>
        <taxon>Plectosphaerellaceae</taxon>
        <taxon>Verticillium</taxon>
    </lineage>
</organism>
<dbReference type="EMBL" id="CVQI01005446">
    <property type="protein sequence ID" value="CRK14850.1"/>
    <property type="molecule type" value="Genomic_DNA"/>
</dbReference>
<name>A0A0G4KZN5_VERLO</name>
<feature type="compositionally biased region" description="Polar residues" evidence="1">
    <location>
        <begin position="59"/>
        <end position="84"/>
    </location>
</feature>
<accession>A0A0G4KZN5</accession>
<reference evidence="4 5" key="1">
    <citation type="submission" date="2015-05" db="EMBL/GenBank/DDBJ databases">
        <authorList>
            <person name="Fogelqvist Johan"/>
        </authorList>
    </citation>
    <scope>NUCLEOTIDE SEQUENCE [LARGE SCALE GENOMIC DNA]</scope>
    <source>
        <strain evidence="3">VL1</strain>
        <strain evidence="2">VL2</strain>
    </source>
</reference>
<sequence>MDACSCLTNGLLHHNCLVEKRTPSAVLLQPQLIHDLTRRSLSAIDAFVSSIPADMPHSAHNQGSHYSNATTTNGGRRDGSNSYAIEQWRRDQNTRASFYVTGTSSSGSHERDARENLRAFDRAWSHSARR</sequence>
<dbReference type="Proteomes" id="UP000044602">
    <property type="component" value="Unassembled WGS sequence"/>
</dbReference>
<evidence type="ECO:0000313" key="4">
    <source>
        <dbReference type="Proteomes" id="UP000044602"/>
    </source>
</evidence>
<evidence type="ECO:0000256" key="1">
    <source>
        <dbReference type="SAM" id="MobiDB-lite"/>
    </source>
</evidence>
<evidence type="ECO:0000313" key="3">
    <source>
        <dbReference type="EMBL" id="CRK24770.1"/>
    </source>
</evidence>
<proteinExistence type="predicted"/>